<name>A0ABQ5F4A1_9ASTR</name>
<keyword evidence="1" id="KW-0808">Transferase</keyword>
<reference evidence="9" key="1">
    <citation type="journal article" date="2022" name="Int. J. Mol. Sci.">
        <title>Draft Genome of Tanacetum Coccineum: Genomic Comparison of Closely Related Tanacetum-Family Plants.</title>
        <authorList>
            <person name="Yamashiro T."/>
            <person name="Shiraishi A."/>
            <person name="Nakayama K."/>
            <person name="Satake H."/>
        </authorList>
    </citation>
    <scope>NUCLEOTIDE SEQUENCE</scope>
</reference>
<dbReference type="CDD" id="cd09274">
    <property type="entry name" value="RNase_HI_RT_Ty3"/>
    <property type="match status" value="1"/>
</dbReference>
<dbReference type="Proteomes" id="UP001151760">
    <property type="component" value="Unassembled WGS sequence"/>
</dbReference>
<dbReference type="InterPro" id="IPR043502">
    <property type="entry name" value="DNA/RNA_pol_sf"/>
</dbReference>
<evidence type="ECO:0000313" key="9">
    <source>
        <dbReference type="EMBL" id="GJT57974.1"/>
    </source>
</evidence>
<dbReference type="Pfam" id="PF17921">
    <property type="entry name" value="Integrase_H2C2"/>
    <property type="match status" value="1"/>
</dbReference>
<dbReference type="GO" id="GO:0003964">
    <property type="term" value="F:RNA-directed DNA polymerase activity"/>
    <property type="evidence" value="ECO:0007669"/>
    <property type="project" value="UniProtKB-KW"/>
</dbReference>
<protein>
    <submittedName>
        <fullName evidence="9">Reverse transcriptase domain-containing protein</fullName>
    </submittedName>
</protein>
<dbReference type="InterPro" id="IPR050951">
    <property type="entry name" value="Retrovirus_Pol_polyprotein"/>
</dbReference>
<comment type="caution">
    <text evidence="9">The sequence shown here is derived from an EMBL/GenBank/DDBJ whole genome shotgun (WGS) entry which is preliminary data.</text>
</comment>
<sequence length="464" mass="54438">MPFVLTNVPSVFMDLMNRVCRPYLDKFVIVFIDDILIYSKTWEEHVKHLRLVLKLLNKKKLYAKFSKCEFRLRKVQFIGHVINGNGIHVDPSKIEVVKNWKAPRTPTEVCSFLGLVGYYRRFIENFSKIANSLTILTQKCKTFDLGEEHELAFQTLKDKLCNAPVLALPDRPKDFMVYCNASKIGLGCVLMQRAVVLALKIWRHYLYGTKSVIYTDHKSLQHIFSQKELNMRQRCWIELFSDYDCEICYHPGSLDDMIEQRSEWGIFVLPYRIWVPLKGEVRTLIIDEAYNSKYSVHPGADKMYYDLRDRYWWPGMKKDIAKNVCHSQLIGAEVGEWQLIGPELAQETTEKITQIKDKFKVVRDRQKSYADNRVEPLEFRWGDLVLAQSVALRKPVEILAKEFKKLKCRRNCNQSKFSPLSGCDNMRLRDPTLDVTNADEIIRFHKWLIAMGDCHTPPRRKREV</sequence>
<evidence type="ECO:0000256" key="1">
    <source>
        <dbReference type="ARBA" id="ARBA00022679"/>
    </source>
</evidence>
<proteinExistence type="predicted"/>
<dbReference type="InterPro" id="IPR041577">
    <property type="entry name" value="RT_RNaseH_2"/>
</dbReference>
<dbReference type="PANTHER" id="PTHR37984">
    <property type="entry name" value="PROTEIN CBG26694"/>
    <property type="match status" value="1"/>
</dbReference>
<reference evidence="9" key="2">
    <citation type="submission" date="2022-01" db="EMBL/GenBank/DDBJ databases">
        <authorList>
            <person name="Yamashiro T."/>
            <person name="Shiraishi A."/>
            <person name="Satake H."/>
            <person name="Nakayama K."/>
        </authorList>
    </citation>
    <scope>NUCLEOTIDE SEQUENCE</scope>
</reference>
<gene>
    <name evidence="9" type="ORF">Tco_0993028</name>
</gene>
<keyword evidence="10" id="KW-1185">Reference proteome</keyword>
<dbReference type="Pfam" id="PF00078">
    <property type="entry name" value="RVT_1"/>
    <property type="match status" value="1"/>
</dbReference>
<keyword evidence="5" id="KW-0378">Hydrolase</keyword>
<evidence type="ECO:0000256" key="5">
    <source>
        <dbReference type="ARBA" id="ARBA00022801"/>
    </source>
</evidence>
<keyword evidence="6 9" id="KW-0695">RNA-directed DNA polymerase</keyword>
<dbReference type="InterPro" id="IPR043128">
    <property type="entry name" value="Rev_trsase/Diguanyl_cyclase"/>
</dbReference>
<keyword evidence="3" id="KW-0540">Nuclease</keyword>
<evidence type="ECO:0000256" key="2">
    <source>
        <dbReference type="ARBA" id="ARBA00022695"/>
    </source>
</evidence>
<dbReference type="EMBL" id="BQNB010016977">
    <property type="protein sequence ID" value="GJT57974.1"/>
    <property type="molecule type" value="Genomic_DNA"/>
</dbReference>
<feature type="domain" description="Reverse transcriptase" evidence="8">
    <location>
        <begin position="1"/>
        <end position="82"/>
    </location>
</feature>
<keyword evidence="7" id="KW-0511">Multifunctional enzyme</keyword>
<organism evidence="9 10">
    <name type="scientific">Tanacetum coccineum</name>
    <dbReference type="NCBI Taxonomy" id="301880"/>
    <lineage>
        <taxon>Eukaryota</taxon>
        <taxon>Viridiplantae</taxon>
        <taxon>Streptophyta</taxon>
        <taxon>Embryophyta</taxon>
        <taxon>Tracheophyta</taxon>
        <taxon>Spermatophyta</taxon>
        <taxon>Magnoliopsida</taxon>
        <taxon>eudicotyledons</taxon>
        <taxon>Gunneridae</taxon>
        <taxon>Pentapetalae</taxon>
        <taxon>asterids</taxon>
        <taxon>campanulids</taxon>
        <taxon>Asterales</taxon>
        <taxon>Asteraceae</taxon>
        <taxon>Asteroideae</taxon>
        <taxon>Anthemideae</taxon>
        <taxon>Anthemidinae</taxon>
        <taxon>Tanacetum</taxon>
    </lineage>
</organism>
<dbReference type="InterPro" id="IPR000477">
    <property type="entry name" value="RT_dom"/>
</dbReference>
<dbReference type="Gene3D" id="3.30.70.270">
    <property type="match status" value="2"/>
</dbReference>
<dbReference type="Pfam" id="PF17917">
    <property type="entry name" value="RT_RNaseH"/>
    <property type="match status" value="1"/>
</dbReference>
<keyword evidence="2" id="KW-0548">Nucleotidyltransferase</keyword>
<evidence type="ECO:0000256" key="3">
    <source>
        <dbReference type="ARBA" id="ARBA00022722"/>
    </source>
</evidence>
<dbReference type="InterPro" id="IPR041588">
    <property type="entry name" value="Integrase_H2C2"/>
</dbReference>
<evidence type="ECO:0000256" key="4">
    <source>
        <dbReference type="ARBA" id="ARBA00022759"/>
    </source>
</evidence>
<evidence type="ECO:0000313" key="10">
    <source>
        <dbReference type="Proteomes" id="UP001151760"/>
    </source>
</evidence>
<dbReference type="Pfam" id="PF17919">
    <property type="entry name" value="RT_RNaseH_2"/>
    <property type="match status" value="1"/>
</dbReference>
<evidence type="ECO:0000259" key="8">
    <source>
        <dbReference type="PROSITE" id="PS50878"/>
    </source>
</evidence>
<dbReference type="PANTHER" id="PTHR37984:SF5">
    <property type="entry name" value="PROTEIN NYNRIN-LIKE"/>
    <property type="match status" value="1"/>
</dbReference>
<evidence type="ECO:0000256" key="7">
    <source>
        <dbReference type="ARBA" id="ARBA00023268"/>
    </source>
</evidence>
<dbReference type="Gene3D" id="1.10.340.70">
    <property type="match status" value="1"/>
</dbReference>
<dbReference type="SUPFAM" id="SSF56672">
    <property type="entry name" value="DNA/RNA polymerases"/>
    <property type="match status" value="1"/>
</dbReference>
<dbReference type="InterPro" id="IPR041373">
    <property type="entry name" value="RT_RNaseH"/>
</dbReference>
<keyword evidence="4" id="KW-0255">Endonuclease</keyword>
<accession>A0ABQ5F4A1</accession>
<evidence type="ECO:0000256" key="6">
    <source>
        <dbReference type="ARBA" id="ARBA00022918"/>
    </source>
</evidence>
<dbReference type="PROSITE" id="PS50878">
    <property type="entry name" value="RT_POL"/>
    <property type="match status" value="1"/>
</dbReference>